<feature type="transmembrane region" description="Helical" evidence="8">
    <location>
        <begin position="140"/>
        <end position="157"/>
    </location>
</feature>
<evidence type="ECO:0000256" key="7">
    <source>
        <dbReference type="ARBA" id="ARBA00023136"/>
    </source>
</evidence>
<dbReference type="RefSeq" id="WP_213536818.1">
    <property type="nucleotide sequence ID" value="NZ_BOVQ01000010.1"/>
</dbReference>
<name>A0ABV9JF04_9LACT</name>
<feature type="transmembrane region" description="Helical" evidence="8">
    <location>
        <begin position="390"/>
        <end position="411"/>
    </location>
</feature>
<proteinExistence type="predicted"/>
<dbReference type="Pfam" id="PF00324">
    <property type="entry name" value="AA_permease"/>
    <property type="match status" value="1"/>
</dbReference>
<gene>
    <name evidence="10" type="ORF">ACFO26_08465</name>
</gene>
<dbReference type="PANTHER" id="PTHR43495:SF2">
    <property type="entry name" value="D-SERINE_D-ALANINE_GLYCINE TRANSPORTER"/>
    <property type="match status" value="1"/>
</dbReference>
<evidence type="ECO:0000256" key="4">
    <source>
        <dbReference type="ARBA" id="ARBA00022692"/>
    </source>
</evidence>
<keyword evidence="6 8" id="KW-1133">Transmembrane helix</keyword>
<evidence type="ECO:0000256" key="3">
    <source>
        <dbReference type="ARBA" id="ARBA00022475"/>
    </source>
</evidence>
<dbReference type="Proteomes" id="UP001595987">
    <property type="component" value="Unassembled WGS sequence"/>
</dbReference>
<feature type="transmembrane region" description="Helical" evidence="8">
    <location>
        <begin position="169"/>
        <end position="191"/>
    </location>
</feature>
<keyword evidence="3" id="KW-1003">Cell membrane</keyword>
<dbReference type="Gene3D" id="1.20.1740.10">
    <property type="entry name" value="Amino acid/polyamine transporter I"/>
    <property type="match status" value="1"/>
</dbReference>
<feature type="transmembrane region" description="Helical" evidence="8">
    <location>
        <begin position="264"/>
        <end position="283"/>
    </location>
</feature>
<dbReference type="EMBL" id="JBHSGD010000006">
    <property type="protein sequence ID" value="MFC4652942.1"/>
    <property type="molecule type" value="Genomic_DNA"/>
</dbReference>
<keyword evidence="2" id="KW-0813">Transport</keyword>
<evidence type="ECO:0000256" key="8">
    <source>
        <dbReference type="SAM" id="Phobius"/>
    </source>
</evidence>
<evidence type="ECO:0000256" key="5">
    <source>
        <dbReference type="ARBA" id="ARBA00022970"/>
    </source>
</evidence>
<feature type="domain" description="Amino acid permease/ SLC12A" evidence="9">
    <location>
        <begin position="34"/>
        <end position="472"/>
    </location>
</feature>
<keyword evidence="7 8" id="KW-0472">Membrane</keyword>
<evidence type="ECO:0000313" key="10">
    <source>
        <dbReference type="EMBL" id="MFC4652942.1"/>
    </source>
</evidence>
<reference evidence="11" key="1">
    <citation type="journal article" date="2019" name="Int. J. Syst. Evol. Microbiol.">
        <title>The Global Catalogue of Microorganisms (GCM) 10K type strain sequencing project: providing services to taxonomists for standard genome sequencing and annotation.</title>
        <authorList>
            <consortium name="The Broad Institute Genomics Platform"/>
            <consortium name="The Broad Institute Genome Sequencing Center for Infectious Disease"/>
            <person name="Wu L."/>
            <person name="Ma J."/>
        </authorList>
    </citation>
    <scope>NUCLEOTIDE SEQUENCE [LARGE SCALE GENOMIC DNA]</scope>
    <source>
        <strain evidence="11">CCUG 63287</strain>
    </source>
</reference>
<feature type="transmembrane region" description="Helical" evidence="8">
    <location>
        <begin position="58"/>
        <end position="78"/>
    </location>
</feature>
<feature type="transmembrane region" description="Helical" evidence="8">
    <location>
        <begin position="112"/>
        <end position="134"/>
    </location>
</feature>
<keyword evidence="4 8" id="KW-0812">Transmembrane</keyword>
<evidence type="ECO:0000256" key="1">
    <source>
        <dbReference type="ARBA" id="ARBA00004651"/>
    </source>
</evidence>
<dbReference type="InterPro" id="IPR004841">
    <property type="entry name" value="AA-permease/SLC12A_dom"/>
</dbReference>
<feature type="transmembrane region" description="Helical" evidence="8">
    <location>
        <begin position="361"/>
        <end position="384"/>
    </location>
</feature>
<feature type="transmembrane region" description="Helical" evidence="8">
    <location>
        <begin position="431"/>
        <end position="449"/>
    </location>
</feature>
<evidence type="ECO:0000256" key="6">
    <source>
        <dbReference type="ARBA" id="ARBA00022989"/>
    </source>
</evidence>
<comment type="caution">
    <text evidence="10">The sequence shown here is derived from an EMBL/GenBank/DDBJ whole genome shotgun (WGS) entry which is preliminary data.</text>
</comment>
<feature type="transmembrane region" description="Helical" evidence="8">
    <location>
        <begin position="455"/>
        <end position="476"/>
    </location>
</feature>
<sequence length="484" mass="54175">MAKQQANEGANEHTSIAGLTTESPQASRGLKNRHIQLIAIAGTIGTGLFLGAGKTISMTGPSIIFAYLIIGIVMFIFLRTIGEMLYVDPSQHSFLNFITKYLGKRAGYFSQWSYWLVLVFVCIAELTAMGTYIQFWLPKVPLWLIEIVMLVLLFSLNTLNAKFFGETEFWFAIIKVVAIIALIFTAVILLFGNYSYINEVTHSHAHVSLTNITRGFQLFPNGPWHFIGSLQMVMFAFTSMEFIGMTAAETANPRKTLPRAINQIPVRILIFYIGALLAIMSIFNWHDIPADKSPFVMVFSLIGIKWAAALINFVVLTSAGSALNSTLFSATRNMYSLAALHPSKFTSRFTKVSKNNVPINALWFVGILTLFAPVLSLLSGISWIGNAFDFASSCTTNLYLIVYLLTLFTYLKFRKSSDFREDGFKTPLYKVLVPFTILIFVLIFLSLFTNSSTQLPAIGAVIWTIIFSAFLIYGWLREKQNNRA</sequence>
<feature type="transmembrane region" description="Helical" evidence="8">
    <location>
        <begin position="224"/>
        <end position="243"/>
    </location>
</feature>
<dbReference type="PIRSF" id="PIRSF006060">
    <property type="entry name" value="AA_transporter"/>
    <property type="match status" value="1"/>
</dbReference>
<evidence type="ECO:0000256" key="2">
    <source>
        <dbReference type="ARBA" id="ARBA00022448"/>
    </source>
</evidence>
<comment type="subcellular location">
    <subcellularLocation>
        <location evidence="1">Cell membrane</location>
        <topology evidence="1">Multi-pass membrane protein</topology>
    </subcellularLocation>
</comment>
<feature type="transmembrane region" description="Helical" evidence="8">
    <location>
        <begin position="35"/>
        <end position="52"/>
    </location>
</feature>
<protein>
    <submittedName>
        <fullName evidence="10">Amino acid permease</fullName>
    </submittedName>
</protein>
<keyword evidence="5" id="KW-0029">Amino-acid transport</keyword>
<evidence type="ECO:0000259" key="9">
    <source>
        <dbReference type="Pfam" id="PF00324"/>
    </source>
</evidence>
<evidence type="ECO:0000313" key="11">
    <source>
        <dbReference type="Proteomes" id="UP001595987"/>
    </source>
</evidence>
<accession>A0ABV9JF04</accession>
<keyword evidence="11" id="KW-1185">Reference proteome</keyword>
<organism evidence="10 11">
    <name type="scientific">Lactococcus nasutitermitis</name>
    <dbReference type="NCBI Taxonomy" id="1652957"/>
    <lineage>
        <taxon>Bacteria</taxon>
        <taxon>Bacillati</taxon>
        <taxon>Bacillota</taxon>
        <taxon>Bacilli</taxon>
        <taxon>Lactobacillales</taxon>
        <taxon>Streptococcaceae</taxon>
        <taxon>Lactococcus</taxon>
    </lineage>
</organism>
<dbReference type="PANTHER" id="PTHR43495">
    <property type="entry name" value="GABA PERMEASE"/>
    <property type="match status" value="1"/>
</dbReference>